<evidence type="ECO:0000313" key="1">
    <source>
        <dbReference type="EMBL" id="NYG37605.1"/>
    </source>
</evidence>
<dbReference type="NCBIfam" id="TIGR03967">
    <property type="entry name" value="mycofact_MftB"/>
    <property type="match status" value="1"/>
</dbReference>
<reference evidence="1 2" key="1">
    <citation type="submission" date="2020-07" db="EMBL/GenBank/DDBJ databases">
        <title>Sequencing the genomes of 1000 actinobacteria strains.</title>
        <authorList>
            <person name="Klenk H.-P."/>
        </authorList>
    </citation>
    <scope>NUCLEOTIDE SEQUENCE [LARGE SCALE GENOMIC DNA]</scope>
    <source>
        <strain evidence="1 2">DSM 24723</strain>
    </source>
</reference>
<dbReference type="Pfam" id="PF26520">
    <property type="entry name" value="MftB_chaperone"/>
    <property type="match status" value="1"/>
</dbReference>
<keyword evidence="2" id="KW-1185">Reference proteome</keyword>
<dbReference type="RefSeq" id="WP_179462945.1">
    <property type="nucleotide sequence ID" value="NZ_JACBZX010000001.1"/>
</dbReference>
<dbReference type="EMBL" id="JACBZX010000001">
    <property type="protein sequence ID" value="NYG37605.1"/>
    <property type="molecule type" value="Genomic_DNA"/>
</dbReference>
<proteinExistence type="predicted"/>
<dbReference type="AlphaFoldDB" id="A0A852XGC2"/>
<organism evidence="1 2">
    <name type="scientific">Janibacter alkaliphilus</name>
    <dbReference type="NCBI Taxonomy" id="1069963"/>
    <lineage>
        <taxon>Bacteria</taxon>
        <taxon>Bacillati</taxon>
        <taxon>Actinomycetota</taxon>
        <taxon>Actinomycetes</taxon>
        <taxon>Micrococcales</taxon>
        <taxon>Intrasporangiaceae</taxon>
        <taxon>Janibacter</taxon>
    </lineage>
</organism>
<dbReference type="InterPro" id="IPR023850">
    <property type="entry name" value="MftB"/>
</dbReference>
<dbReference type="Proteomes" id="UP000592181">
    <property type="component" value="Unassembled WGS sequence"/>
</dbReference>
<comment type="caution">
    <text evidence="1">The sequence shown here is derived from an EMBL/GenBank/DDBJ whole genome shotgun (WGS) entry which is preliminary data.</text>
</comment>
<name>A0A852XGC2_9MICO</name>
<accession>A0A852XGC2</accession>
<sequence>MLDQAWELNGSVAIRPEPFGALLYDFHSRRLTFLKDRRLVAVVEGLAAAPTVDDALARAGVPVALRPGFGAALDRLAQQRMITRRTS</sequence>
<gene>
    <name evidence="1" type="ORF">BJY28_002074</name>
</gene>
<protein>
    <submittedName>
        <fullName evidence="1">Putative mycofactocin binding protein MftB</fullName>
    </submittedName>
</protein>
<evidence type="ECO:0000313" key="2">
    <source>
        <dbReference type="Proteomes" id="UP000592181"/>
    </source>
</evidence>